<dbReference type="Gene3D" id="3.90.79.10">
    <property type="entry name" value="Nucleoside Triphosphate Pyrophosphohydrolase"/>
    <property type="match status" value="1"/>
</dbReference>
<evidence type="ECO:0000313" key="2">
    <source>
        <dbReference type="EMBL" id="ADN14332.1"/>
    </source>
</evidence>
<dbReference type="EMBL" id="CP002198">
    <property type="protein sequence ID" value="ADN14332.1"/>
    <property type="molecule type" value="Genomic_DNA"/>
</dbReference>
<dbReference type="STRING" id="497965.Cyan7822_2354"/>
<accession>E0UFU9</accession>
<dbReference type="SUPFAM" id="SSF55811">
    <property type="entry name" value="Nudix"/>
    <property type="match status" value="1"/>
</dbReference>
<dbReference type="AlphaFoldDB" id="E0UFU9"/>
<dbReference type="HOGENOM" id="CLU_1287054_0_0_3"/>
<dbReference type="KEGG" id="cyj:Cyan7822_2354"/>
<evidence type="ECO:0000313" key="3">
    <source>
        <dbReference type="Proteomes" id="UP000008206"/>
    </source>
</evidence>
<protein>
    <submittedName>
        <fullName evidence="2">NUDIX hydrolase</fullName>
    </submittedName>
</protein>
<dbReference type="Proteomes" id="UP000008206">
    <property type="component" value="Chromosome"/>
</dbReference>
<gene>
    <name evidence="2" type="ordered locus">Cyan7822_2354</name>
</gene>
<dbReference type="OrthoDB" id="9802805at2"/>
<dbReference type="GO" id="GO:0016787">
    <property type="term" value="F:hydrolase activity"/>
    <property type="evidence" value="ECO:0007669"/>
    <property type="project" value="UniProtKB-KW"/>
</dbReference>
<dbReference type="InterPro" id="IPR000086">
    <property type="entry name" value="NUDIX_hydrolase_dom"/>
</dbReference>
<proteinExistence type="predicted"/>
<keyword evidence="2" id="KW-0378">Hydrolase</keyword>
<keyword evidence="3" id="KW-1185">Reference proteome</keyword>
<dbReference type="eggNOG" id="COG0494">
    <property type="taxonomic scope" value="Bacteria"/>
</dbReference>
<evidence type="ECO:0000259" key="1">
    <source>
        <dbReference type="PROSITE" id="PS51462"/>
    </source>
</evidence>
<name>E0UFU9_GLOV7</name>
<feature type="domain" description="Nudix hydrolase" evidence="1">
    <location>
        <begin position="15"/>
        <end position="189"/>
    </location>
</feature>
<sequence>MAQASFQPRRSGGAYGRKQVYAVITQGNDIIITQKALQNAAFQSHGGNPNNIVNQAGQYALPGGGMEPKDNNDPITTAIRETFEETGIQLIDINNRQQSPPLNAAYYQNAQVHNKKDYSWVVFELEQSQDIYQIVVNMNQHIKILLNQPSPHAEHAKIFVQGKGMAKKLLGNYLEINNKTHPNAPTNIIEEIKKRKNSGSTQLVDWYAEIANQL</sequence>
<reference evidence="3" key="1">
    <citation type="journal article" date="2011" name="MBio">
        <title>Novel metabolic attributes of the genus Cyanothece, comprising a group of unicellular nitrogen-fixing Cyanobacteria.</title>
        <authorList>
            <person name="Bandyopadhyay A."/>
            <person name="Elvitigala T."/>
            <person name="Welsh E."/>
            <person name="Stockel J."/>
            <person name="Liberton M."/>
            <person name="Min H."/>
            <person name="Sherman L.A."/>
            <person name="Pakrasi H.B."/>
        </authorList>
    </citation>
    <scope>NUCLEOTIDE SEQUENCE [LARGE SCALE GENOMIC DNA]</scope>
    <source>
        <strain evidence="3">PCC 7822</strain>
    </source>
</reference>
<dbReference type="Pfam" id="PF00293">
    <property type="entry name" value="NUDIX"/>
    <property type="match status" value="1"/>
</dbReference>
<dbReference type="PROSITE" id="PS51462">
    <property type="entry name" value="NUDIX"/>
    <property type="match status" value="1"/>
</dbReference>
<dbReference type="InterPro" id="IPR015797">
    <property type="entry name" value="NUDIX_hydrolase-like_dom_sf"/>
</dbReference>
<organism evidence="2 3">
    <name type="scientific">Gloeothece verrucosa (strain PCC 7822)</name>
    <name type="common">Cyanothece sp. (strain PCC 7822)</name>
    <dbReference type="NCBI Taxonomy" id="497965"/>
    <lineage>
        <taxon>Bacteria</taxon>
        <taxon>Bacillati</taxon>
        <taxon>Cyanobacteriota</taxon>
        <taxon>Cyanophyceae</taxon>
        <taxon>Oscillatoriophycideae</taxon>
        <taxon>Chroococcales</taxon>
        <taxon>Aphanothecaceae</taxon>
        <taxon>Gloeothece</taxon>
        <taxon>Gloeothece verrucosa</taxon>
    </lineage>
</organism>
<dbReference type="RefSeq" id="WP_013322437.1">
    <property type="nucleotide sequence ID" value="NC_014501.1"/>
</dbReference>